<accession>A0ABP8P4A5</accession>
<dbReference type="Proteomes" id="UP001500731">
    <property type="component" value="Unassembled WGS sequence"/>
</dbReference>
<gene>
    <name evidence="1" type="ORF">GCM10023171_10710</name>
</gene>
<name>A0ABP8P4A5_9MICO</name>
<keyword evidence="2" id="KW-1185">Reference proteome</keyword>
<organism evidence="1 2">
    <name type="scientific">Microbacterium panaciterrae</name>
    <dbReference type="NCBI Taxonomy" id="985759"/>
    <lineage>
        <taxon>Bacteria</taxon>
        <taxon>Bacillati</taxon>
        <taxon>Actinomycetota</taxon>
        <taxon>Actinomycetes</taxon>
        <taxon>Micrococcales</taxon>
        <taxon>Microbacteriaceae</taxon>
        <taxon>Microbacterium</taxon>
    </lineage>
</organism>
<proteinExistence type="predicted"/>
<protein>
    <recommendedName>
        <fullName evidence="3">Helix-turn-helix domain-containing protein</fullName>
    </recommendedName>
</protein>
<reference evidence="2" key="1">
    <citation type="journal article" date="2019" name="Int. J. Syst. Evol. Microbiol.">
        <title>The Global Catalogue of Microorganisms (GCM) 10K type strain sequencing project: providing services to taxonomists for standard genome sequencing and annotation.</title>
        <authorList>
            <consortium name="The Broad Institute Genomics Platform"/>
            <consortium name="The Broad Institute Genome Sequencing Center for Infectious Disease"/>
            <person name="Wu L."/>
            <person name="Ma J."/>
        </authorList>
    </citation>
    <scope>NUCLEOTIDE SEQUENCE [LARGE SCALE GENOMIC DNA]</scope>
    <source>
        <strain evidence="2">JCM 17839</strain>
    </source>
</reference>
<comment type="caution">
    <text evidence="1">The sequence shown here is derived from an EMBL/GenBank/DDBJ whole genome shotgun (WGS) entry which is preliminary data.</text>
</comment>
<dbReference type="EMBL" id="BAABGP010000008">
    <property type="protein sequence ID" value="GAA4481797.1"/>
    <property type="molecule type" value="Genomic_DNA"/>
</dbReference>
<evidence type="ECO:0000313" key="2">
    <source>
        <dbReference type="Proteomes" id="UP001500731"/>
    </source>
</evidence>
<sequence>MNEERIPREWEDAVVHRLADLLGDAITVLIEERLTRSLPTADGSEPIHISRQPLRIQEMVAESGLSRWTIMSALQRGELHGGQRLKRGTWHVEEPCFRAWMRGDECAHQRRGEANEGTPLKSRRR</sequence>
<evidence type="ECO:0000313" key="1">
    <source>
        <dbReference type="EMBL" id="GAA4481797.1"/>
    </source>
</evidence>
<evidence type="ECO:0008006" key="3">
    <source>
        <dbReference type="Google" id="ProtNLM"/>
    </source>
</evidence>
<dbReference type="RefSeq" id="WP_345185099.1">
    <property type="nucleotide sequence ID" value="NZ_BAABGP010000008.1"/>
</dbReference>